<reference evidence="1 2" key="1">
    <citation type="submission" date="2019-07" db="EMBL/GenBank/DDBJ databases">
        <authorList>
            <person name="Jastrzebski P J."/>
            <person name="Paukszto L."/>
            <person name="Jastrzebski P J."/>
        </authorList>
    </citation>
    <scope>NUCLEOTIDE SEQUENCE [LARGE SCALE GENOMIC DNA]</scope>
    <source>
        <strain evidence="1 2">WMS-il1</strain>
    </source>
</reference>
<organism evidence="1 2">
    <name type="scientific">Hymenolepis diminuta</name>
    <name type="common">Rat tapeworm</name>
    <dbReference type="NCBI Taxonomy" id="6216"/>
    <lineage>
        <taxon>Eukaryota</taxon>
        <taxon>Metazoa</taxon>
        <taxon>Spiralia</taxon>
        <taxon>Lophotrochozoa</taxon>
        <taxon>Platyhelminthes</taxon>
        <taxon>Cestoda</taxon>
        <taxon>Eucestoda</taxon>
        <taxon>Cyclophyllidea</taxon>
        <taxon>Hymenolepididae</taxon>
        <taxon>Hymenolepis</taxon>
    </lineage>
</organism>
<keyword evidence="2" id="KW-1185">Reference proteome</keyword>
<protein>
    <submittedName>
        <fullName evidence="1">Uncharacterized protein</fullName>
    </submittedName>
</protein>
<proteinExistence type="predicted"/>
<evidence type="ECO:0000313" key="1">
    <source>
        <dbReference type="EMBL" id="VUZ45764.1"/>
    </source>
</evidence>
<dbReference type="EMBL" id="CABIJS010000188">
    <property type="protein sequence ID" value="VUZ45764.1"/>
    <property type="molecule type" value="Genomic_DNA"/>
</dbReference>
<name>A0A564YGT3_HYMDI</name>
<dbReference type="AlphaFoldDB" id="A0A564YGT3"/>
<dbReference type="Proteomes" id="UP000321570">
    <property type="component" value="Unassembled WGS sequence"/>
</dbReference>
<sequence length="64" mass="7380">MKRHAVIVSIKVKHNNLDITRLLKIARSLVWKVRKELLNESNGDELAPTRKRALSAFRSLTQNT</sequence>
<gene>
    <name evidence="1" type="ORF">WMSIL1_LOCUS5720</name>
</gene>
<accession>A0A564YGT3</accession>
<evidence type="ECO:0000313" key="2">
    <source>
        <dbReference type="Proteomes" id="UP000321570"/>
    </source>
</evidence>